<dbReference type="Pfam" id="PF03706">
    <property type="entry name" value="LPG_synthase_TM"/>
    <property type="match status" value="1"/>
</dbReference>
<dbReference type="PANTHER" id="PTHR39087:SF2">
    <property type="entry name" value="UPF0104 MEMBRANE PROTEIN MJ1595"/>
    <property type="match status" value="1"/>
</dbReference>
<dbReference type="PANTHER" id="PTHR39087">
    <property type="entry name" value="UPF0104 MEMBRANE PROTEIN MJ1595"/>
    <property type="match status" value="1"/>
</dbReference>
<keyword evidence="4 6" id="KW-1133">Transmembrane helix</keyword>
<comment type="caution">
    <text evidence="7">The sequence shown here is derived from an EMBL/GenBank/DDBJ whole genome shotgun (WGS) entry which is preliminary data.</text>
</comment>
<evidence type="ECO:0000256" key="5">
    <source>
        <dbReference type="ARBA" id="ARBA00023136"/>
    </source>
</evidence>
<accession>A0A538U9V2</accession>
<evidence type="ECO:0000256" key="4">
    <source>
        <dbReference type="ARBA" id="ARBA00022989"/>
    </source>
</evidence>
<dbReference type="EMBL" id="VBPA01000047">
    <property type="protein sequence ID" value="TMQ72678.1"/>
    <property type="molecule type" value="Genomic_DNA"/>
</dbReference>
<dbReference type="AlphaFoldDB" id="A0A538U9V2"/>
<proteinExistence type="predicted"/>
<comment type="subcellular location">
    <subcellularLocation>
        <location evidence="1">Cell membrane</location>
        <topology evidence="1">Multi-pass membrane protein</topology>
    </subcellularLocation>
</comment>
<reference evidence="7 8" key="1">
    <citation type="journal article" date="2019" name="Nat. Microbiol.">
        <title>Mediterranean grassland soil C-N compound turnover is dependent on rainfall and depth, and is mediated by genomically divergent microorganisms.</title>
        <authorList>
            <person name="Diamond S."/>
            <person name="Andeer P.F."/>
            <person name="Li Z."/>
            <person name="Crits-Christoph A."/>
            <person name="Burstein D."/>
            <person name="Anantharaman K."/>
            <person name="Lane K.R."/>
            <person name="Thomas B.C."/>
            <person name="Pan C."/>
            <person name="Northen T.R."/>
            <person name="Banfield J.F."/>
        </authorList>
    </citation>
    <scope>NUCLEOTIDE SEQUENCE [LARGE SCALE GENOMIC DNA]</scope>
    <source>
        <strain evidence="7">WS_10</strain>
    </source>
</reference>
<feature type="transmembrane region" description="Helical" evidence="6">
    <location>
        <begin position="218"/>
        <end position="237"/>
    </location>
</feature>
<feature type="transmembrane region" description="Helical" evidence="6">
    <location>
        <begin position="37"/>
        <end position="55"/>
    </location>
</feature>
<feature type="transmembrane region" description="Helical" evidence="6">
    <location>
        <begin position="292"/>
        <end position="316"/>
    </location>
</feature>
<dbReference type="NCBIfam" id="TIGR00374">
    <property type="entry name" value="flippase-like domain"/>
    <property type="match status" value="1"/>
</dbReference>
<evidence type="ECO:0000313" key="7">
    <source>
        <dbReference type="EMBL" id="TMQ72678.1"/>
    </source>
</evidence>
<evidence type="ECO:0000256" key="3">
    <source>
        <dbReference type="ARBA" id="ARBA00022692"/>
    </source>
</evidence>
<dbReference type="Proteomes" id="UP000319836">
    <property type="component" value="Unassembled WGS sequence"/>
</dbReference>
<sequence>MSRGLQFGIGIVISAFCLWLAMHDVRPAEVLGALGQANYLGFVALILLTLLGFWIRAFRWRWLLTTPEPITLDPLYSATMIGFMANNLLPLRLGEFVRAWALGRRAGLSKTTVFATVVVERVVDMITLIVIFGITMFVHPIGEGTEAGRLVRHGATVMIVGAAALTLFAIVLERQPRTAKGLVTWMTSPLPPKLGRRLAAMLDHFVDGLALFRDLPRLLWVFVLSFLMFGVFALCLTASMWSFRISAPWYAGLVMLVITAIGIMVPAAPGYIGTLHVACKVGLRLFNVGPELSVPFAWFFWAGQWIPVTVVGLAFLRREGLSLGALGRVQDEAA</sequence>
<dbReference type="GO" id="GO:0005886">
    <property type="term" value="C:plasma membrane"/>
    <property type="evidence" value="ECO:0007669"/>
    <property type="project" value="UniProtKB-SubCell"/>
</dbReference>
<feature type="transmembrane region" description="Helical" evidence="6">
    <location>
        <begin position="113"/>
        <end position="138"/>
    </location>
</feature>
<evidence type="ECO:0000313" key="8">
    <source>
        <dbReference type="Proteomes" id="UP000319836"/>
    </source>
</evidence>
<evidence type="ECO:0000256" key="1">
    <source>
        <dbReference type="ARBA" id="ARBA00004651"/>
    </source>
</evidence>
<keyword evidence="5 6" id="KW-0472">Membrane</keyword>
<feature type="transmembrane region" description="Helical" evidence="6">
    <location>
        <begin position="150"/>
        <end position="173"/>
    </location>
</feature>
<keyword evidence="2" id="KW-1003">Cell membrane</keyword>
<keyword evidence="3 6" id="KW-0812">Transmembrane</keyword>
<dbReference type="InterPro" id="IPR022791">
    <property type="entry name" value="L-PG_synthase/AglD"/>
</dbReference>
<name>A0A538U9V2_UNCEI</name>
<evidence type="ECO:0000256" key="2">
    <source>
        <dbReference type="ARBA" id="ARBA00022475"/>
    </source>
</evidence>
<gene>
    <name evidence="7" type="ORF">E6K80_02135</name>
</gene>
<feature type="transmembrane region" description="Helical" evidence="6">
    <location>
        <begin position="249"/>
        <end position="272"/>
    </location>
</feature>
<evidence type="ECO:0000256" key="6">
    <source>
        <dbReference type="SAM" id="Phobius"/>
    </source>
</evidence>
<protein>
    <submittedName>
        <fullName evidence="7">Flippase-like domain-containing protein</fullName>
    </submittedName>
</protein>
<organism evidence="7 8">
    <name type="scientific">Eiseniibacteriota bacterium</name>
    <dbReference type="NCBI Taxonomy" id="2212470"/>
    <lineage>
        <taxon>Bacteria</taxon>
        <taxon>Candidatus Eiseniibacteriota</taxon>
    </lineage>
</organism>
<feature type="transmembrane region" description="Helical" evidence="6">
    <location>
        <begin position="6"/>
        <end position="25"/>
    </location>
</feature>